<dbReference type="InterPro" id="IPR006140">
    <property type="entry name" value="D-isomer_DH_NAD-bd"/>
</dbReference>
<evidence type="ECO:0000256" key="3">
    <source>
        <dbReference type="ARBA" id="ARBA00023027"/>
    </source>
</evidence>
<dbReference type="EMBL" id="JAYMYS010000006">
    <property type="protein sequence ID" value="KAK7390071.1"/>
    <property type="molecule type" value="Genomic_DNA"/>
</dbReference>
<dbReference type="Gene3D" id="3.40.50.720">
    <property type="entry name" value="NAD(P)-binding Rossmann-like Domain"/>
    <property type="match status" value="2"/>
</dbReference>
<dbReference type="Pfam" id="PF00389">
    <property type="entry name" value="2-Hacid_dh"/>
    <property type="match status" value="1"/>
</dbReference>
<dbReference type="CDD" id="cd12156">
    <property type="entry name" value="HPPR"/>
    <property type="match status" value="1"/>
</dbReference>
<keyword evidence="3" id="KW-0520">NAD</keyword>
<keyword evidence="9" id="KW-1185">Reference proteome</keyword>
<dbReference type="Pfam" id="PF02826">
    <property type="entry name" value="2-Hacid_dh_C"/>
    <property type="match status" value="1"/>
</dbReference>
<dbReference type="GO" id="GO:0051287">
    <property type="term" value="F:NAD binding"/>
    <property type="evidence" value="ECO:0007669"/>
    <property type="project" value="InterPro"/>
</dbReference>
<keyword evidence="1" id="KW-0521">NADP</keyword>
<evidence type="ECO:0000313" key="9">
    <source>
        <dbReference type="Proteomes" id="UP001386955"/>
    </source>
</evidence>
<evidence type="ECO:0000256" key="5">
    <source>
        <dbReference type="RuleBase" id="RU003719"/>
    </source>
</evidence>
<evidence type="ECO:0000256" key="2">
    <source>
        <dbReference type="ARBA" id="ARBA00023002"/>
    </source>
</evidence>
<evidence type="ECO:0000259" key="6">
    <source>
        <dbReference type="Pfam" id="PF00389"/>
    </source>
</evidence>
<dbReference type="SUPFAM" id="SSF51735">
    <property type="entry name" value="NAD(P)-binding Rossmann-fold domains"/>
    <property type="match status" value="1"/>
</dbReference>
<feature type="domain" description="D-isomer specific 2-hydroxyacid dehydrogenase catalytic" evidence="6">
    <location>
        <begin position="146"/>
        <end position="410"/>
    </location>
</feature>
<dbReference type="AlphaFoldDB" id="A0AAN9S7N6"/>
<name>A0AAN9S7N6_PSOTE</name>
<dbReference type="PANTHER" id="PTHR10996:SF179">
    <property type="entry name" value="D-ISOMER SPECIFIC 2-HYDROXYACID DEHYDROGENASE FAMILY PROTEIN-RELATED"/>
    <property type="match status" value="1"/>
</dbReference>
<comment type="similarity">
    <text evidence="5">Belongs to the D-isomer specific 2-hydroxyacid dehydrogenase family.</text>
</comment>
<dbReference type="EC" id="1.1.1.79" evidence="4"/>
<dbReference type="InterPro" id="IPR036291">
    <property type="entry name" value="NAD(P)-bd_dom_sf"/>
</dbReference>
<dbReference type="GO" id="GO:0005829">
    <property type="term" value="C:cytosol"/>
    <property type="evidence" value="ECO:0007669"/>
    <property type="project" value="TreeGrafter"/>
</dbReference>
<dbReference type="Proteomes" id="UP001386955">
    <property type="component" value="Unassembled WGS sequence"/>
</dbReference>
<dbReference type="GO" id="GO:0009853">
    <property type="term" value="P:photorespiration"/>
    <property type="evidence" value="ECO:0007669"/>
    <property type="project" value="UniProtKB-ARBA"/>
</dbReference>
<dbReference type="GO" id="GO:0030267">
    <property type="term" value="F:glyoxylate reductase (NADPH) activity"/>
    <property type="evidence" value="ECO:0007669"/>
    <property type="project" value="UniProtKB-EC"/>
</dbReference>
<dbReference type="GO" id="GO:0016618">
    <property type="term" value="F:hydroxypyruvate reductase [NAD(P)H] activity"/>
    <property type="evidence" value="ECO:0007669"/>
    <property type="project" value="TreeGrafter"/>
</dbReference>
<evidence type="ECO:0000256" key="1">
    <source>
        <dbReference type="ARBA" id="ARBA00022857"/>
    </source>
</evidence>
<dbReference type="SUPFAM" id="SSF52283">
    <property type="entry name" value="Formate/glycerate dehydrogenase catalytic domain-like"/>
    <property type="match status" value="1"/>
</dbReference>
<dbReference type="InterPro" id="IPR006139">
    <property type="entry name" value="D-isomer_2_OHA_DH_cat_dom"/>
</dbReference>
<comment type="caution">
    <text evidence="8">The sequence shown here is derived from an EMBL/GenBank/DDBJ whole genome shotgun (WGS) entry which is preliminary data.</text>
</comment>
<organism evidence="8 9">
    <name type="scientific">Psophocarpus tetragonolobus</name>
    <name type="common">Winged bean</name>
    <name type="synonym">Dolichos tetragonolobus</name>
    <dbReference type="NCBI Taxonomy" id="3891"/>
    <lineage>
        <taxon>Eukaryota</taxon>
        <taxon>Viridiplantae</taxon>
        <taxon>Streptophyta</taxon>
        <taxon>Embryophyta</taxon>
        <taxon>Tracheophyta</taxon>
        <taxon>Spermatophyta</taxon>
        <taxon>Magnoliopsida</taxon>
        <taxon>eudicotyledons</taxon>
        <taxon>Gunneridae</taxon>
        <taxon>Pentapetalae</taxon>
        <taxon>rosids</taxon>
        <taxon>fabids</taxon>
        <taxon>Fabales</taxon>
        <taxon>Fabaceae</taxon>
        <taxon>Papilionoideae</taxon>
        <taxon>50 kb inversion clade</taxon>
        <taxon>NPAAA clade</taxon>
        <taxon>indigoferoid/millettioid clade</taxon>
        <taxon>Phaseoleae</taxon>
        <taxon>Psophocarpus</taxon>
    </lineage>
</organism>
<dbReference type="PANTHER" id="PTHR10996">
    <property type="entry name" value="2-HYDROXYACID DEHYDROGENASE-RELATED"/>
    <property type="match status" value="1"/>
</dbReference>
<accession>A0AAN9S7N6</accession>
<sequence>MLYWDMPYAIHNSVQNETDQVCFSHSHPSTPLSLGNSFIYFILWKCFKENPHGLWMSATGIKQCAEVANQKIINSTTLLELNHQAMTDKHKHNDDKKLQPILVFGPPLVFPTFEAQNLQNYHFLKAYSSQLPLHQFLAKQNVDPSSIQVILCNPHQKLSVDVIPLLPSLSLIVTTSAGTDHIDLTECSHRNIQVVSIAGEHAEDIADMTVGLLIDVIWKISATNRHVRKWGPSIPLNFSFGYKLEGKRVGIVGLGKIGVEVGKRLEAFGCKIMYNGRSQKPLVTYPFYSNVLELASNSDILVISCSLNEQTRHMVNREVMLALGKEGIIVNVGRGALIDEKELVRCLMEGKIGGAGLDVYENEPNIPKELIQLDNVVLSPHAASLTSNRLNSVCERVTERLEAFFSSKLPNILVLDD</sequence>
<dbReference type="FunFam" id="3.40.50.720:FF:000213">
    <property type="entry name" value="Putative 2-hydroxyacid dehydrogenase"/>
    <property type="match status" value="1"/>
</dbReference>
<proteinExistence type="inferred from homology"/>
<evidence type="ECO:0000256" key="4">
    <source>
        <dbReference type="ARBA" id="ARBA00066661"/>
    </source>
</evidence>
<feature type="domain" description="D-isomer specific 2-hydroxyacid dehydrogenase NAD-binding" evidence="7">
    <location>
        <begin position="211"/>
        <end position="383"/>
    </location>
</feature>
<gene>
    <name evidence="8" type="ORF">VNO78_25370</name>
</gene>
<protein>
    <recommendedName>
        <fullName evidence="4">glyoxylate reductase (NADP(+))</fullName>
        <ecNumber evidence="4">1.1.1.79</ecNumber>
    </recommendedName>
</protein>
<evidence type="ECO:0000259" key="7">
    <source>
        <dbReference type="Pfam" id="PF02826"/>
    </source>
</evidence>
<dbReference type="InterPro" id="IPR050223">
    <property type="entry name" value="D-isomer_2-hydroxyacid_DH"/>
</dbReference>
<reference evidence="8 9" key="1">
    <citation type="submission" date="2024-01" db="EMBL/GenBank/DDBJ databases">
        <title>The genomes of 5 underutilized Papilionoideae crops provide insights into root nodulation and disease resistanc.</title>
        <authorList>
            <person name="Jiang F."/>
        </authorList>
    </citation>
    <scope>NUCLEOTIDE SEQUENCE [LARGE SCALE GENOMIC DNA]</scope>
    <source>
        <strain evidence="8">DUOXIRENSHENG_FW03</strain>
        <tissue evidence="8">Leaves</tissue>
    </source>
</reference>
<keyword evidence="2 5" id="KW-0560">Oxidoreductase</keyword>
<evidence type="ECO:0000313" key="8">
    <source>
        <dbReference type="EMBL" id="KAK7390071.1"/>
    </source>
</evidence>